<sequence length="84" mass="9168">MHTTYRLNANELTPGFLDALKTAFKHKAIEISVCDVGEADQDETAYLLANPANRARLLEAVENVAGGRNLVSVDLDDIVNEGRL</sequence>
<accession>A0A450S486</accession>
<dbReference type="EMBL" id="CAADFD010000001">
    <property type="protein sequence ID" value="VFJ46569.1"/>
    <property type="molecule type" value="Genomic_DNA"/>
</dbReference>
<reference evidence="2" key="1">
    <citation type="submission" date="2019-02" db="EMBL/GenBank/DDBJ databases">
        <authorList>
            <person name="Gruber-Vodicka R. H."/>
            <person name="Seah K. B. B."/>
        </authorList>
    </citation>
    <scope>NUCLEOTIDE SEQUENCE</scope>
    <source>
        <strain evidence="2">BECK_BZ106</strain>
        <strain evidence="1">BECK_BZ15</strain>
    </source>
</reference>
<name>A0A450S486_9GAMM</name>
<organism evidence="2">
    <name type="scientific">Candidatus Kentrum sp. FW</name>
    <dbReference type="NCBI Taxonomy" id="2126338"/>
    <lineage>
        <taxon>Bacteria</taxon>
        <taxon>Pseudomonadati</taxon>
        <taxon>Pseudomonadota</taxon>
        <taxon>Gammaproteobacteria</taxon>
        <taxon>Candidatus Kentrum</taxon>
    </lineage>
</organism>
<evidence type="ECO:0008006" key="3">
    <source>
        <dbReference type="Google" id="ProtNLM"/>
    </source>
</evidence>
<protein>
    <recommendedName>
        <fullName evidence="3">Antitoxin YefM</fullName>
    </recommendedName>
</protein>
<dbReference type="EMBL" id="CAADEW010000011">
    <property type="protein sequence ID" value="VFJ45807.1"/>
    <property type="molecule type" value="Genomic_DNA"/>
</dbReference>
<evidence type="ECO:0000313" key="1">
    <source>
        <dbReference type="EMBL" id="VFJ45807.1"/>
    </source>
</evidence>
<gene>
    <name evidence="1" type="ORF">BECKFW1821A_GA0114235_101110</name>
    <name evidence="2" type="ORF">BECKFW1821B_GA0114236_100113</name>
</gene>
<proteinExistence type="predicted"/>
<dbReference type="Gene3D" id="6.10.250.330">
    <property type="match status" value="1"/>
</dbReference>
<dbReference type="AlphaFoldDB" id="A0A450S486"/>
<evidence type="ECO:0000313" key="2">
    <source>
        <dbReference type="EMBL" id="VFJ46569.1"/>
    </source>
</evidence>